<feature type="compositionally biased region" description="Acidic residues" evidence="1">
    <location>
        <begin position="299"/>
        <end position="309"/>
    </location>
</feature>
<evidence type="ECO:0000313" key="4">
    <source>
        <dbReference type="Proteomes" id="UP000011715"/>
    </source>
</evidence>
<dbReference type="Proteomes" id="UP000011715">
    <property type="component" value="Unassembled WGS sequence"/>
</dbReference>
<dbReference type="EMBL" id="ADBL01000727">
    <property type="status" value="NOT_ANNOTATED_CDS"/>
    <property type="molecule type" value="Genomic_DNA"/>
</dbReference>
<evidence type="ECO:0000313" key="2">
    <source>
        <dbReference type="EMBL" id="KLU83956.1"/>
    </source>
</evidence>
<accession>A0A0C4DSW2</accession>
<protein>
    <submittedName>
        <fullName evidence="2 3">Uncharacterized protein</fullName>
    </submittedName>
</protein>
<feature type="compositionally biased region" description="Low complexity" evidence="1">
    <location>
        <begin position="146"/>
        <end position="158"/>
    </location>
</feature>
<proteinExistence type="predicted"/>
<reference evidence="3" key="4">
    <citation type="journal article" date="2015" name="G3 (Bethesda)">
        <title>Genome sequences of three phytopathogenic species of the Magnaporthaceae family of fungi.</title>
        <authorList>
            <person name="Okagaki L.H."/>
            <person name="Nunes C.C."/>
            <person name="Sailsbery J."/>
            <person name="Clay B."/>
            <person name="Brown D."/>
            <person name="John T."/>
            <person name="Oh Y."/>
            <person name="Young N."/>
            <person name="Fitzgerald M."/>
            <person name="Haas B.J."/>
            <person name="Zeng Q."/>
            <person name="Young S."/>
            <person name="Adiconis X."/>
            <person name="Fan L."/>
            <person name="Levin J.Z."/>
            <person name="Mitchell T.K."/>
            <person name="Okubara P.A."/>
            <person name="Farman M.L."/>
            <person name="Kohn L.M."/>
            <person name="Birren B."/>
            <person name="Ma L.-J."/>
            <person name="Dean R.A."/>
        </authorList>
    </citation>
    <scope>NUCLEOTIDE SEQUENCE</scope>
    <source>
        <strain evidence="3">ATCC 64411 / 73-15</strain>
    </source>
</reference>
<reference evidence="2" key="2">
    <citation type="submission" date="2010-05" db="EMBL/GenBank/DDBJ databases">
        <title>The Genome Sequence of Magnaporthe poae strain ATCC 64411.</title>
        <authorList>
            <consortium name="The Broad Institute Genome Sequencing Platform"/>
            <consortium name="Broad Institute Genome Sequencing Center for Infectious Disease"/>
            <person name="Ma L.-J."/>
            <person name="Dead R."/>
            <person name="Young S."/>
            <person name="Zeng Q."/>
            <person name="Koehrsen M."/>
            <person name="Alvarado L."/>
            <person name="Berlin A."/>
            <person name="Chapman S.B."/>
            <person name="Chen Z."/>
            <person name="Freedman E."/>
            <person name="Gellesch M."/>
            <person name="Goldberg J."/>
            <person name="Griggs A."/>
            <person name="Gujja S."/>
            <person name="Heilman E.R."/>
            <person name="Heiman D."/>
            <person name="Hepburn T."/>
            <person name="Howarth C."/>
            <person name="Jen D."/>
            <person name="Larson L."/>
            <person name="Mehta T."/>
            <person name="Neiman D."/>
            <person name="Pearson M."/>
            <person name="Roberts A."/>
            <person name="Saif S."/>
            <person name="Shea T."/>
            <person name="Shenoy N."/>
            <person name="Sisk P."/>
            <person name="Stolte C."/>
            <person name="Sykes S."/>
            <person name="Walk T."/>
            <person name="White J."/>
            <person name="Yandava C."/>
            <person name="Haas B."/>
            <person name="Nusbaum C."/>
            <person name="Birren B."/>
        </authorList>
    </citation>
    <scope>NUCLEOTIDE SEQUENCE</scope>
    <source>
        <strain evidence="2">ATCC 64411</strain>
    </source>
</reference>
<reference evidence="2" key="3">
    <citation type="submission" date="2011-03" db="EMBL/GenBank/DDBJ databases">
        <title>Annotation of Magnaporthe poae ATCC 64411.</title>
        <authorList>
            <person name="Ma L.-J."/>
            <person name="Dead R."/>
            <person name="Young S.K."/>
            <person name="Zeng Q."/>
            <person name="Gargeya S."/>
            <person name="Fitzgerald M."/>
            <person name="Haas B."/>
            <person name="Abouelleil A."/>
            <person name="Alvarado L."/>
            <person name="Arachchi H.M."/>
            <person name="Berlin A."/>
            <person name="Brown A."/>
            <person name="Chapman S.B."/>
            <person name="Chen Z."/>
            <person name="Dunbar C."/>
            <person name="Freedman E."/>
            <person name="Gearin G."/>
            <person name="Gellesch M."/>
            <person name="Goldberg J."/>
            <person name="Griggs A."/>
            <person name="Gujja S."/>
            <person name="Heiman D."/>
            <person name="Howarth C."/>
            <person name="Larson L."/>
            <person name="Lui A."/>
            <person name="MacDonald P.J.P."/>
            <person name="Mehta T."/>
            <person name="Montmayeur A."/>
            <person name="Murphy C."/>
            <person name="Neiman D."/>
            <person name="Pearson M."/>
            <person name="Priest M."/>
            <person name="Roberts A."/>
            <person name="Saif S."/>
            <person name="Shea T."/>
            <person name="Shenoy N."/>
            <person name="Sisk P."/>
            <person name="Stolte C."/>
            <person name="Sykes S."/>
            <person name="Yandava C."/>
            <person name="Wortman J."/>
            <person name="Nusbaum C."/>
            <person name="Birren B."/>
        </authorList>
    </citation>
    <scope>NUCLEOTIDE SEQUENCE</scope>
    <source>
        <strain evidence="2">ATCC 64411</strain>
    </source>
</reference>
<dbReference type="VEuPathDB" id="FungiDB:MAPG_03005"/>
<dbReference type="EnsemblFungi" id="MAPG_03005T0">
    <property type="protein sequence ID" value="MAPG_03005T0"/>
    <property type="gene ID" value="MAPG_03005"/>
</dbReference>
<dbReference type="AlphaFoldDB" id="A0A0C4DSW2"/>
<keyword evidence="4" id="KW-1185">Reference proteome</keyword>
<feature type="region of interest" description="Disordered" evidence="1">
    <location>
        <begin position="290"/>
        <end position="328"/>
    </location>
</feature>
<organism evidence="3 4">
    <name type="scientific">Magnaporthiopsis poae (strain ATCC 64411 / 73-15)</name>
    <name type="common">Kentucky bluegrass fungus</name>
    <name type="synonym">Magnaporthe poae</name>
    <dbReference type="NCBI Taxonomy" id="644358"/>
    <lineage>
        <taxon>Eukaryota</taxon>
        <taxon>Fungi</taxon>
        <taxon>Dikarya</taxon>
        <taxon>Ascomycota</taxon>
        <taxon>Pezizomycotina</taxon>
        <taxon>Sordariomycetes</taxon>
        <taxon>Sordariomycetidae</taxon>
        <taxon>Magnaporthales</taxon>
        <taxon>Magnaporthaceae</taxon>
        <taxon>Magnaporthiopsis</taxon>
    </lineage>
</organism>
<reference evidence="3" key="5">
    <citation type="submission" date="2015-06" db="UniProtKB">
        <authorList>
            <consortium name="EnsemblFungi"/>
        </authorList>
    </citation>
    <scope>IDENTIFICATION</scope>
    <source>
        <strain evidence="3">ATCC 64411</strain>
    </source>
</reference>
<dbReference type="EMBL" id="GL876967">
    <property type="protein sequence ID" value="KLU83956.1"/>
    <property type="molecule type" value="Genomic_DNA"/>
</dbReference>
<reference evidence="4" key="1">
    <citation type="submission" date="2010-05" db="EMBL/GenBank/DDBJ databases">
        <title>The genome sequence of Magnaporthe poae strain ATCC 64411.</title>
        <authorList>
            <person name="Ma L.-J."/>
            <person name="Dead R."/>
            <person name="Young S."/>
            <person name="Zeng Q."/>
            <person name="Koehrsen M."/>
            <person name="Alvarado L."/>
            <person name="Berlin A."/>
            <person name="Chapman S.B."/>
            <person name="Chen Z."/>
            <person name="Freedman E."/>
            <person name="Gellesch M."/>
            <person name="Goldberg J."/>
            <person name="Griggs A."/>
            <person name="Gujja S."/>
            <person name="Heilman E.R."/>
            <person name="Heiman D."/>
            <person name="Hepburn T."/>
            <person name="Howarth C."/>
            <person name="Jen D."/>
            <person name="Larson L."/>
            <person name="Mehta T."/>
            <person name="Neiman D."/>
            <person name="Pearson M."/>
            <person name="Roberts A."/>
            <person name="Saif S."/>
            <person name="Shea T."/>
            <person name="Shenoy N."/>
            <person name="Sisk P."/>
            <person name="Stolte C."/>
            <person name="Sykes S."/>
            <person name="Walk T."/>
            <person name="White J."/>
            <person name="Yandava C."/>
            <person name="Haas B."/>
            <person name="Nusbaum C."/>
            <person name="Birren B."/>
        </authorList>
    </citation>
    <scope>NUCLEOTIDE SEQUENCE [LARGE SCALE GENOMIC DNA]</scope>
    <source>
        <strain evidence="4">ATCC 64411 / 73-15</strain>
    </source>
</reference>
<evidence type="ECO:0000256" key="1">
    <source>
        <dbReference type="SAM" id="MobiDB-lite"/>
    </source>
</evidence>
<gene>
    <name evidence="2" type="ORF">MAPG_03005</name>
</gene>
<evidence type="ECO:0000313" key="3">
    <source>
        <dbReference type="EnsemblFungi" id="MAPG_03005T0"/>
    </source>
</evidence>
<sequence length="350" mass="38310">MGGRQADLHICAPSLLSQSFDIFGSARQADSRPSFLLLPAGRQSSAESRYGKINPGGKTKRCWPMVPSLDTHSFRNSSSSFLPARAKESFLDRQIVCFLAPLGNVAAGCCAHGGFALFRTQLQVGPSSLVAWGRRHPGTAPTNQRPGSPGAAPSYAAGRNPAAPREACDGTPWGTCYWTKRSAVMCVCAWGRGEKEKKRQRATTGERRRRPLGNIACPSHTCGRTPVGRPYCTYVASQPCWALVSRSNLPARCDRTLIPLPVSLAGMMEWRDEPPRLFCAAPRFLSYPSSLSRPHAPADEAEMSEEEEMMPSRDTLLASQSTPPKRSGQRYILGGEAQWYHTVWTVESRL</sequence>
<name>A0A0C4DSW2_MAGP6</name>
<feature type="region of interest" description="Disordered" evidence="1">
    <location>
        <begin position="133"/>
        <end position="166"/>
    </location>
</feature>